<feature type="region of interest" description="Disordered" evidence="1">
    <location>
        <begin position="88"/>
        <end position="129"/>
    </location>
</feature>
<evidence type="ECO:0008006" key="4">
    <source>
        <dbReference type="Google" id="ProtNLM"/>
    </source>
</evidence>
<accession>A0ABS4VUA9</accession>
<evidence type="ECO:0000313" key="2">
    <source>
        <dbReference type="EMBL" id="MBP2367501.1"/>
    </source>
</evidence>
<feature type="compositionally biased region" description="Basic residues" evidence="1">
    <location>
        <begin position="110"/>
        <end position="123"/>
    </location>
</feature>
<gene>
    <name evidence="2" type="ORF">JOF36_003197</name>
</gene>
<reference evidence="2 3" key="1">
    <citation type="submission" date="2021-03" db="EMBL/GenBank/DDBJ databases">
        <title>Sequencing the genomes of 1000 actinobacteria strains.</title>
        <authorList>
            <person name="Klenk H.-P."/>
        </authorList>
    </citation>
    <scope>NUCLEOTIDE SEQUENCE [LARGE SCALE GENOMIC DNA]</scope>
    <source>
        <strain evidence="2 3">DSM 45256</strain>
    </source>
</reference>
<organism evidence="2 3">
    <name type="scientific">Pseudonocardia parietis</name>
    <dbReference type="NCBI Taxonomy" id="570936"/>
    <lineage>
        <taxon>Bacteria</taxon>
        <taxon>Bacillati</taxon>
        <taxon>Actinomycetota</taxon>
        <taxon>Actinomycetes</taxon>
        <taxon>Pseudonocardiales</taxon>
        <taxon>Pseudonocardiaceae</taxon>
        <taxon>Pseudonocardia</taxon>
    </lineage>
</organism>
<dbReference type="EMBL" id="JAGINU010000001">
    <property type="protein sequence ID" value="MBP2367501.1"/>
    <property type="molecule type" value="Genomic_DNA"/>
</dbReference>
<name>A0ABS4VUA9_9PSEU</name>
<proteinExistence type="predicted"/>
<evidence type="ECO:0000313" key="3">
    <source>
        <dbReference type="Proteomes" id="UP001519295"/>
    </source>
</evidence>
<comment type="caution">
    <text evidence="2">The sequence shown here is derived from an EMBL/GenBank/DDBJ whole genome shotgun (WGS) entry which is preliminary data.</text>
</comment>
<evidence type="ECO:0000256" key="1">
    <source>
        <dbReference type="SAM" id="MobiDB-lite"/>
    </source>
</evidence>
<sequence length="152" mass="16886">MSTVRFMSPEHIAAMNALLEDAPAVRAECARLPRPRVVSYALTDGPDGQVVHWTMTFSDTIRFSLEKASAPDVRFVGDWARMIRATSAGRDGTQVDPGSRWTATKQCSPRSRRRSRRPRRRGRAGGVPFSLREHFETGVTSLRCGPAAVTWS</sequence>
<protein>
    <recommendedName>
        <fullName evidence="4">Polyketide cyclase/dehydrase/lipid transport protein</fullName>
    </recommendedName>
</protein>
<dbReference type="Proteomes" id="UP001519295">
    <property type="component" value="Unassembled WGS sequence"/>
</dbReference>
<keyword evidence="3" id="KW-1185">Reference proteome</keyword>